<evidence type="ECO:0000313" key="1">
    <source>
        <dbReference type="EMBL" id="MEQ2194185.1"/>
    </source>
</evidence>
<comment type="caution">
    <text evidence="1">The sequence shown here is derived from an EMBL/GenBank/DDBJ whole genome shotgun (WGS) entry which is preliminary data.</text>
</comment>
<reference evidence="1 2" key="1">
    <citation type="submission" date="2021-06" db="EMBL/GenBank/DDBJ databases">
        <authorList>
            <person name="Palmer J.M."/>
        </authorList>
    </citation>
    <scope>NUCLEOTIDE SEQUENCE [LARGE SCALE GENOMIC DNA]</scope>
    <source>
        <strain evidence="1 2">XC_2019</strain>
        <tissue evidence="1">Muscle</tissue>
    </source>
</reference>
<sequence>NTADSDKAISVFLFRDYFVSTPHSFCVSLGFCRKTCLCFFAAVRFSASARPAGSVSSVLLAITPVVFRVGLSGLEWITAVLHFMGNSPLFPVDAASESVSSPSWSPCALVHHYSTPRVSSNHSNLNV</sequence>
<keyword evidence="2" id="KW-1185">Reference proteome</keyword>
<gene>
    <name evidence="1" type="ORF">XENOCAPTIV_025035</name>
</gene>
<dbReference type="EMBL" id="JAHRIN010008999">
    <property type="protein sequence ID" value="MEQ2194185.1"/>
    <property type="molecule type" value="Genomic_DNA"/>
</dbReference>
<accession>A0ABV0QED5</accession>
<dbReference type="Proteomes" id="UP001434883">
    <property type="component" value="Unassembled WGS sequence"/>
</dbReference>
<name>A0ABV0QED5_9TELE</name>
<feature type="non-terminal residue" evidence="1">
    <location>
        <position position="1"/>
    </location>
</feature>
<evidence type="ECO:0000313" key="2">
    <source>
        <dbReference type="Proteomes" id="UP001434883"/>
    </source>
</evidence>
<proteinExistence type="predicted"/>
<organism evidence="1 2">
    <name type="scientific">Xenoophorus captivus</name>
    <dbReference type="NCBI Taxonomy" id="1517983"/>
    <lineage>
        <taxon>Eukaryota</taxon>
        <taxon>Metazoa</taxon>
        <taxon>Chordata</taxon>
        <taxon>Craniata</taxon>
        <taxon>Vertebrata</taxon>
        <taxon>Euteleostomi</taxon>
        <taxon>Actinopterygii</taxon>
        <taxon>Neopterygii</taxon>
        <taxon>Teleostei</taxon>
        <taxon>Neoteleostei</taxon>
        <taxon>Acanthomorphata</taxon>
        <taxon>Ovalentaria</taxon>
        <taxon>Atherinomorphae</taxon>
        <taxon>Cyprinodontiformes</taxon>
        <taxon>Goodeidae</taxon>
        <taxon>Xenoophorus</taxon>
    </lineage>
</organism>
<protein>
    <submittedName>
        <fullName evidence="1">Uncharacterized protein</fullName>
    </submittedName>
</protein>